<evidence type="ECO:0000313" key="1">
    <source>
        <dbReference type="EMBL" id="GME24486.1"/>
    </source>
</evidence>
<name>A0ACB5RVG5_9PEZI</name>
<protein>
    <submittedName>
        <fullName evidence="1">Uncharacterized protein LTHEOB_10352</fullName>
    </submittedName>
</protein>
<dbReference type="EMBL" id="BSXG01000013">
    <property type="protein sequence ID" value="GME24486.1"/>
    <property type="molecule type" value="Genomic_DNA"/>
</dbReference>
<evidence type="ECO:0000313" key="2">
    <source>
        <dbReference type="Proteomes" id="UP001165186"/>
    </source>
</evidence>
<organism evidence="1 2">
    <name type="scientific">Neofusicoccum parvum</name>
    <dbReference type="NCBI Taxonomy" id="310453"/>
    <lineage>
        <taxon>Eukaryota</taxon>
        <taxon>Fungi</taxon>
        <taxon>Dikarya</taxon>
        <taxon>Ascomycota</taxon>
        <taxon>Pezizomycotina</taxon>
        <taxon>Dothideomycetes</taxon>
        <taxon>Dothideomycetes incertae sedis</taxon>
        <taxon>Botryosphaeriales</taxon>
        <taxon>Botryosphaeriaceae</taxon>
        <taxon>Neofusicoccum</taxon>
    </lineage>
</organism>
<dbReference type="Proteomes" id="UP001165186">
    <property type="component" value="Unassembled WGS sequence"/>
</dbReference>
<gene>
    <name evidence="1" type="primary">g10507</name>
    <name evidence="1" type="ORF">NpPPO83_00010507</name>
</gene>
<comment type="caution">
    <text evidence="1">The sequence shown here is derived from an EMBL/GenBank/DDBJ whole genome shotgun (WGS) entry which is preliminary data.</text>
</comment>
<accession>A0ACB5RVG5</accession>
<sequence length="315" mass="35612">MVPVYGLTSCLAIKYYSNHVYLEAVHQLYEALVLGSFFVLLCRYMAPSTRELEDQFREITPRPWIPPLKWLAMCTGGRKGKGPFRLPSNGATYVHVISVCVFQYSAVKLITTVITFITEAADVYCSESKSTSHASIWIKVIQILSLIIAMIFLMQFYLQFKDALQHHNPFLKFLAIKFVVFLSYVQTFILQQLTSGDSPTLEPSRTISYQSLDVGIPNLILCVEMAIAAILHLWAYPWRGYASVGVEDPRELVSPTAAIELGSEEDIIGRLPKTDAKKSGSFVAGLRVFVDAMNFWDIAEAIFYSGRWLFVRNQH</sequence>
<reference evidence="1" key="1">
    <citation type="submission" date="2024-09" db="EMBL/GenBank/DDBJ databases">
        <title>Draft Genome Sequences of Neofusicoccum parvum.</title>
        <authorList>
            <person name="Ashida A."/>
            <person name="Camagna M."/>
            <person name="Tanaka A."/>
            <person name="Takemoto D."/>
        </authorList>
    </citation>
    <scope>NUCLEOTIDE SEQUENCE</scope>
    <source>
        <strain evidence="1">PPO83</strain>
    </source>
</reference>
<keyword evidence="2" id="KW-1185">Reference proteome</keyword>
<proteinExistence type="predicted"/>